<organism evidence="1 2">
    <name type="scientific">Larimichthys crocea</name>
    <name type="common">Large yellow croaker</name>
    <name type="synonym">Pseudosciaena crocea</name>
    <dbReference type="NCBI Taxonomy" id="215358"/>
    <lineage>
        <taxon>Eukaryota</taxon>
        <taxon>Metazoa</taxon>
        <taxon>Chordata</taxon>
        <taxon>Craniata</taxon>
        <taxon>Vertebrata</taxon>
        <taxon>Euteleostomi</taxon>
        <taxon>Actinopterygii</taxon>
        <taxon>Neopterygii</taxon>
        <taxon>Teleostei</taxon>
        <taxon>Neoteleostei</taxon>
        <taxon>Acanthomorphata</taxon>
        <taxon>Eupercaria</taxon>
        <taxon>Sciaenidae</taxon>
        <taxon>Larimichthys</taxon>
    </lineage>
</organism>
<keyword evidence="2" id="KW-1185">Reference proteome</keyword>
<comment type="caution">
    <text evidence="1">The sequence shown here is derived from an EMBL/GenBank/DDBJ whole genome shotgun (WGS) entry which is preliminary data.</text>
</comment>
<accession>A0ACD3RSD1</accession>
<evidence type="ECO:0000313" key="2">
    <source>
        <dbReference type="Proteomes" id="UP000793456"/>
    </source>
</evidence>
<proteinExistence type="predicted"/>
<dbReference type="EMBL" id="CM011676">
    <property type="protein sequence ID" value="TMS21604.1"/>
    <property type="molecule type" value="Genomic_DNA"/>
</dbReference>
<evidence type="ECO:0000313" key="1">
    <source>
        <dbReference type="EMBL" id="TMS21604.1"/>
    </source>
</evidence>
<reference evidence="1" key="1">
    <citation type="submission" date="2018-11" db="EMBL/GenBank/DDBJ databases">
        <title>The sequence and de novo assembly of Larimichthys crocea genome using PacBio and Hi-C technologies.</title>
        <authorList>
            <person name="Xu P."/>
            <person name="Chen B."/>
            <person name="Zhou Z."/>
            <person name="Ke Q."/>
            <person name="Wu Y."/>
            <person name="Bai H."/>
            <person name="Pu F."/>
        </authorList>
    </citation>
    <scope>NUCLEOTIDE SEQUENCE</scope>
    <source>
        <tissue evidence="1">Muscle</tissue>
    </source>
</reference>
<gene>
    <name evidence="1" type="ORF">E3U43_015577</name>
</gene>
<sequence length="1358" mass="153940">MPVPGACMNILEARQKQEGYGSITNPEKFLNQNYMELKQYCLIKGVRYIDDMFPPDVRSIGQGLLSPADLKRVQWLRPWAPNTATMPVPGACMNILEARQKQEGYGSITNPEKFLNQNYMELKQYCLIKGVRYIDDMFPPDVRSIGQGLLSPADLKRVEWLRPRKIAPNPDFVLDGISRFDFGQGIVGDCWFLASIGALTFQTEVLGQVVPLEQAFDDSYCGLFHFRFWRFGRWVDVVIDDKLPTINGRLIFVHSKDPNEFWPALMEKAYAKVCGSYTDMSAGTPAEALMDFTGGVHMCVQLGSPPQNLWELMCRAGQSKSLMGCGTHEGETSENTVLPNGLVQGHAYTVTGVKQMKSQGKPINLVRLWNPWGKGEWTGDWSDQSSLWKTVSAEDREMCLSVADDGEFWMTLEDFCKFYSDLDICCLCPSFLDGSSSCHWKSSFYDGRWVAGTTAGGCMNNRDSFWTNPQYRVKVDGDYPEKIGTKNMLVSLMQKPDKRNRRLVQNLHIGFSVFEETNGDANEDVKKRNFFRQHSDKYEEVDAAQLQILLNNEILKGDLKSGGFSLDACRSMVALMDTSITGKLNGQEFVRLWNKVVNYRDIFFRTDVSRTGTLSLSELRNAFIASGAKVSDDMLNLMALRYASAGQVTLESFISLILRLDCMYSVCMNIINARHKKDGFGTVANPEKLFNQDFQMLKQYCIINRVRYIDDVFPPDRVSIGKDVLDPEDVTRVVWKRPPKIAPNPCFSVDGMSRFDFGQGIIGNCWFLASIGALTFQDHILQQVVPQDQDFDEQYCGLFHFRFWRFGRWVDVVIDDKLPTINDRLLFVHSKDPNEFWPALLEKAYAKVCGSYSDMIAGTPAEALVDFTGGVHICVQLSEPPPHLWEMMYRAGQSKSLMGCGTPKGETSANTVLPNGLVEGHAYAVTGVKQVMSGGQAVSLVRLWNPWGQGEWNGNWSDRSSLWQTVSRQDRELCLSVCDNGEFWMTLEDFCRFYSDLDICCLCPDFLDGSSSCHWKTSFYEGRWVAGTTAGGCMNNRESFWTNPQYRIRIEKLLDECSSKQGEKNMLVSLMQKPDKRNRRLVQNLHIGFSVFELTGQYAGHRGKFPASFFSSHAPVAQTKTYLNSREVMEFITLEPGEYLIVPSTFNPNETASFILTILSKSETHIHENSGGGHEHREGEQHTPSGEGGDDENKRTFFRQFSDKYEEVDAEQLQSLLNDNILKGNLKSGGFTIDACRSMVALMDTSITGKLNSEEFVRLWKKIVIYKDIFFLTDISQTGTLSLMELRNAIMASGKTISDEMLNLMALRYGSSSGVITLENFINLMLRFEYMNKIFRQLSDGTIMTLREQEWMYISMYT</sequence>
<name>A0ACD3RSD1_LARCR</name>
<dbReference type="Proteomes" id="UP000793456">
    <property type="component" value="Chromosome III"/>
</dbReference>
<protein>
    <submittedName>
        <fullName evidence="1">Uncharacterized protein</fullName>
    </submittedName>
</protein>